<keyword evidence="2" id="KW-0325">Glycoprotein</keyword>
<feature type="region of interest" description="Disordered" evidence="4">
    <location>
        <begin position="607"/>
        <end position="630"/>
    </location>
</feature>
<gene>
    <name evidence="7" type="ORF">C0Q70_20597</name>
</gene>
<keyword evidence="8" id="KW-1185">Reference proteome</keyword>
<comment type="caution">
    <text evidence="3">Lacks conserved residue(s) required for the propagation of feature annotation.</text>
</comment>
<feature type="domain" description="Sema" evidence="6">
    <location>
        <begin position="25"/>
        <end position="499"/>
    </location>
</feature>
<evidence type="ECO:0000256" key="4">
    <source>
        <dbReference type="SAM" id="MobiDB-lite"/>
    </source>
</evidence>
<evidence type="ECO:0000256" key="1">
    <source>
        <dbReference type="ARBA" id="ARBA00023157"/>
    </source>
</evidence>
<dbReference type="InterPro" id="IPR036352">
    <property type="entry name" value="Semap_dom_sf"/>
</dbReference>
<keyword evidence="5" id="KW-1133">Transmembrane helix</keyword>
<dbReference type="Gene3D" id="2.130.10.10">
    <property type="entry name" value="YVTN repeat-like/Quinoprotein amine dehydrogenase"/>
    <property type="match status" value="1"/>
</dbReference>
<dbReference type="PANTHER" id="PTHR11036">
    <property type="entry name" value="SEMAPHORIN"/>
    <property type="match status" value="1"/>
</dbReference>
<dbReference type="GO" id="GO:0045499">
    <property type="term" value="F:chemorepellent activity"/>
    <property type="evidence" value="ECO:0007669"/>
    <property type="project" value="TreeGrafter"/>
</dbReference>
<dbReference type="AlphaFoldDB" id="A0A2T7NG03"/>
<sequence length="741" mass="82478">MFPTELLPLGSSLVATCTPNVGWCQTIAGGADGDANDGDRIEQFGDGSKEYHDFRLLLAEHDTMLIGARNHVLNVSMSTLELKASIEWTPEESHIDVCTKRQKSLTECQNYIRVLVKKAPDNLHMCGTNAFRPTCRSYTQSEDGSYQKTHHKDQSGVALCPFDPSHNTTAIYADGKLYSATVADFNSRDPLILESTGMIRTEQFDSKWLNEPNFVGSFEKDDKVYFLFRETAVENINCGKAVFSRIGRVCKQDMGGNILLYNTFTSFFKARLNCSIPGDFPFYFDEIQSSTEMGQGNYRPTYDSGDRGDMVYAVFNTPQNSIHGSAVCAFRYSDIIKTFEGRFKGQKSFWHNWLTVSWDDTPEPHPQLCSNQSRSLPDATLNFIKTHPLMNNAVPASGGAPLLLHTSFKAQFTKIAVDWQVHAADDRYYDVMFVGTDDGRVIKAINKGPTSLIETVVIEDIRVFENHSPITDLKVFRDKSKGIEKLIVISGENIVSVSLHRCYKQLTCRSCVELQDPYCVWGDGRCINAERGIQNIIEGWRSGWNTQCEDVTIYDEHKEANATSDKEVEEVKCSCPPAPSATVDPFSVEEDEDDGIVDVDVVIAPSERDNSVNEKGNNESGGPKVGRSSEETMEPVAVGASVETLVIAIVVSIVLSMLLGFLIGYKVAGCRTARGMDQSYMERTCSLQRGRNRLSSGEHPLYNPDHTGMPKQMNYVVNVKGKLNTGTVETKPITKSNKVYL</sequence>
<dbReference type="GO" id="GO:0005886">
    <property type="term" value="C:plasma membrane"/>
    <property type="evidence" value="ECO:0007669"/>
    <property type="project" value="TreeGrafter"/>
</dbReference>
<protein>
    <recommendedName>
        <fullName evidence="6">Sema domain-containing protein</fullName>
    </recommendedName>
</protein>
<organism evidence="7 8">
    <name type="scientific">Pomacea canaliculata</name>
    <name type="common">Golden apple snail</name>
    <dbReference type="NCBI Taxonomy" id="400727"/>
    <lineage>
        <taxon>Eukaryota</taxon>
        <taxon>Metazoa</taxon>
        <taxon>Spiralia</taxon>
        <taxon>Lophotrochozoa</taxon>
        <taxon>Mollusca</taxon>
        <taxon>Gastropoda</taxon>
        <taxon>Caenogastropoda</taxon>
        <taxon>Architaenioglossa</taxon>
        <taxon>Ampullarioidea</taxon>
        <taxon>Ampullariidae</taxon>
        <taxon>Pomacea</taxon>
    </lineage>
</organism>
<dbReference type="GO" id="GO:0007411">
    <property type="term" value="P:axon guidance"/>
    <property type="evidence" value="ECO:0007669"/>
    <property type="project" value="TreeGrafter"/>
</dbReference>
<dbReference type="SUPFAM" id="SSF101912">
    <property type="entry name" value="Sema domain"/>
    <property type="match status" value="1"/>
</dbReference>
<dbReference type="InterPro" id="IPR016201">
    <property type="entry name" value="PSI"/>
</dbReference>
<dbReference type="InterPro" id="IPR015943">
    <property type="entry name" value="WD40/YVTN_repeat-like_dom_sf"/>
</dbReference>
<dbReference type="FunFam" id="2.130.10.10:FF:000346">
    <property type="entry name" value="Sema-1a, isoform D"/>
    <property type="match status" value="1"/>
</dbReference>
<dbReference type="InterPro" id="IPR001627">
    <property type="entry name" value="Semap_dom"/>
</dbReference>
<dbReference type="OrthoDB" id="9988752at2759"/>
<dbReference type="GO" id="GO:0071526">
    <property type="term" value="P:semaphorin-plexin signaling pathway"/>
    <property type="evidence" value="ECO:0007669"/>
    <property type="project" value="TreeGrafter"/>
</dbReference>
<proteinExistence type="predicted"/>
<dbReference type="Pfam" id="PF01403">
    <property type="entry name" value="Sema"/>
    <property type="match status" value="1"/>
</dbReference>
<keyword evidence="5" id="KW-0472">Membrane</keyword>
<evidence type="ECO:0000256" key="5">
    <source>
        <dbReference type="SAM" id="Phobius"/>
    </source>
</evidence>
<dbReference type="SMART" id="SM00423">
    <property type="entry name" value="PSI"/>
    <property type="match status" value="1"/>
</dbReference>
<dbReference type="InterPro" id="IPR027231">
    <property type="entry name" value="Semaphorin"/>
</dbReference>
<evidence type="ECO:0000313" key="8">
    <source>
        <dbReference type="Proteomes" id="UP000245119"/>
    </source>
</evidence>
<evidence type="ECO:0000259" key="6">
    <source>
        <dbReference type="PROSITE" id="PS51004"/>
    </source>
</evidence>
<keyword evidence="1" id="KW-1015">Disulfide bond</keyword>
<evidence type="ECO:0000256" key="3">
    <source>
        <dbReference type="PROSITE-ProRule" id="PRU00352"/>
    </source>
</evidence>
<dbReference type="STRING" id="400727.A0A2T7NG03"/>
<dbReference type="SMART" id="SM00630">
    <property type="entry name" value="Sema"/>
    <property type="match status" value="1"/>
</dbReference>
<name>A0A2T7NG03_POMCA</name>
<dbReference type="PANTHER" id="PTHR11036:SF127">
    <property type="entry name" value="SEMAPHORIN-1A"/>
    <property type="match status" value="1"/>
</dbReference>
<dbReference type="Proteomes" id="UP000245119">
    <property type="component" value="Linkage Group LG13"/>
</dbReference>
<dbReference type="SUPFAM" id="SSF103575">
    <property type="entry name" value="Plexin repeat"/>
    <property type="match status" value="1"/>
</dbReference>
<keyword evidence="5" id="KW-0812">Transmembrane</keyword>
<feature type="transmembrane region" description="Helical" evidence="5">
    <location>
        <begin position="645"/>
        <end position="665"/>
    </location>
</feature>
<accession>A0A2T7NG03</accession>
<comment type="caution">
    <text evidence="7">The sequence shown here is derived from an EMBL/GenBank/DDBJ whole genome shotgun (WGS) entry which is preliminary data.</text>
</comment>
<dbReference type="EMBL" id="PZQS01000013">
    <property type="protein sequence ID" value="PVD20103.1"/>
    <property type="molecule type" value="Genomic_DNA"/>
</dbReference>
<dbReference type="GO" id="GO:0030215">
    <property type="term" value="F:semaphorin receptor binding"/>
    <property type="evidence" value="ECO:0007669"/>
    <property type="project" value="InterPro"/>
</dbReference>
<reference evidence="7 8" key="1">
    <citation type="submission" date="2018-04" db="EMBL/GenBank/DDBJ databases">
        <title>The genome of golden apple snail Pomacea canaliculata provides insight into stress tolerance and invasive adaptation.</title>
        <authorList>
            <person name="Liu C."/>
            <person name="Liu B."/>
            <person name="Ren Y."/>
            <person name="Zhang Y."/>
            <person name="Wang H."/>
            <person name="Li S."/>
            <person name="Jiang F."/>
            <person name="Yin L."/>
            <person name="Zhang G."/>
            <person name="Qian W."/>
            <person name="Fan W."/>
        </authorList>
    </citation>
    <scope>NUCLEOTIDE SEQUENCE [LARGE SCALE GENOMIC DNA]</scope>
    <source>
        <strain evidence="7">SZHN2017</strain>
        <tissue evidence="7">Muscle</tissue>
    </source>
</reference>
<evidence type="ECO:0000313" key="7">
    <source>
        <dbReference type="EMBL" id="PVD20103.1"/>
    </source>
</evidence>
<dbReference type="PROSITE" id="PS51004">
    <property type="entry name" value="SEMA"/>
    <property type="match status" value="1"/>
</dbReference>
<evidence type="ECO:0000256" key="2">
    <source>
        <dbReference type="ARBA" id="ARBA00023180"/>
    </source>
</evidence>
<dbReference type="GO" id="GO:0030335">
    <property type="term" value="P:positive regulation of cell migration"/>
    <property type="evidence" value="ECO:0007669"/>
    <property type="project" value="TreeGrafter"/>
</dbReference>